<dbReference type="GO" id="GO:0031985">
    <property type="term" value="C:Golgi cisterna"/>
    <property type="evidence" value="ECO:0007669"/>
    <property type="project" value="TreeGrafter"/>
</dbReference>
<organism evidence="8 9">
    <name type="scientific">Aphanomyces astaci</name>
    <name type="common">Crayfish plague agent</name>
    <dbReference type="NCBI Taxonomy" id="112090"/>
    <lineage>
        <taxon>Eukaryota</taxon>
        <taxon>Sar</taxon>
        <taxon>Stramenopiles</taxon>
        <taxon>Oomycota</taxon>
        <taxon>Saprolegniomycetes</taxon>
        <taxon>Saprolegniales</taxon>
        <taxon>Verrucalvaceae</taxon>
        <taxon>Aphanomyces</taxon>
    </lineage>
</organism>
<reference evidence="8 9" key="1">
    <citation type="submission" date="2018-08" db="EMBL/GenBank/DDBJ databases">
        <title>Aphanomyces genome sequencing and annotation.</title>
        <authorList>
            <person name="Minardi D."/>
            <person name="Oidtmann B."/>
            <person name="Van Der Giezen M."/>
            <person name="Studholme D.J."/>
        </authorList>
    </citation>
    <scope>NUCLEOTIDE SEQUENCE [LARGE SCALE GENOMIC DNA]</scope>
    <source>
        <strain evidence="8 9">Sv</strain>
    </source>
</reference>
<evidence type="ECO:0000256" key="6">
    <source>
        <dbReference type="ARBA" id="ARBA00023136"/>
    </source>
</evidence>
<evidence type="ECO:0000256" key="3">
    <source>
        <dbReference type="ARBA" id="ARBA00022989"/>
    </source>
</evidence>
<dbReference type="VEuPathDB" id="FungiDB:H257_02209"/>
<evidence type="ECO:0000256" key="7">
    <source>
        <dbReference type="SAM" id="Coils"/>
    </source>
</evidence>
<dbReference type="GO" id="GO:0000139">
    <property type="term" value="C:Golgi membrane"/>
    <property type="evidence" value="ECO:0007669"/>
    <property type="project" value="UniProtKB-SubCell"/>
</dbReference>
<evidence type="ECO:0000256" key="1">
    <source>
        <dbReference type="ARBA" id="ARBA00004194"/>
    </source>
</evidence>
<comment type="subcellular location">
    <subcellularLocation>
        <location evidence="1">Golgi apparatus membrane</location>
        <topology evidence="1">Single-pass membrane protein</topology>
    </subcellularLocation>
</comment>
<comment type="caution">
    <text evidence="8">The sequence shown here is derived from an EMBL/GenBank/DDBJ whole genome shotgun (WGS) entry which is preliminary data.</text>
</comment>
<keyword evidence="3" id="KW-1133">Transmembrane helix</keyword>
<name>A0A3R6XPT3_APHAT</name>
<sequence>MNSKSKFTRFSEENMSWLSNSLQLAGELLESVDQKASGKLKQRGGTTLMGFQETTLMDHMPRGAKETKAGIGQLGCDKAADEAHFVAALGVKDAHVLTLEGELTASKHVIQAYIYLLRLDLTTLMGVYVDTTSYTQLDGDGCTSGEAQLEQRVASLLAELTEASAAHVQLKKEYADSKQSMYARQCALEATNAELTTQVATLQQASTKPTVSEASHHAAVLSLQKELHEARTARPSAGAAPVLTTTTAAVPDGQMQAMTRRLLEKQEQLDAVRSRYTTLEVRFNDLKAAKDAQDKNDDLELNIRTGRTPRGGHHGLRPRHAPHKIAAVEAADRWLLSVGRFLRAYPEARLGLLGDLVLLHLWAFVILGFHTSHLSDEVKAKATP</sequence>
<dbReference type="EMBL" id="QUTG01004461">
    <property type="protein sequence ID" value="RHY88110.1"/>
    <property type="molecule type" value="Genomic_DNA"/>
</dbReference>
<keyword evidence="6" id="KW-0472">Membrane</keyword>
<dbReference type="Proteomes" id="UP000285712">
    <property type="component" value="Unassembled WGS sequence"/>
</dbReference>
<evidence type="ECO:0000256" key="5">
    <source>
        <dbReference type="ARBA" id="ARBA00023054"/>
    </source>
</evidence>
<dbReference type="AlphaFoldDB" id="A0A3R6XPT3"/>
<dbReference type="PANTHER" id="PTHR13815">
    <property type="entry name" value="GOLGIN-84"/>
    <property type="match status" value="1"/>
</dbReference>
<feature type="coiled-coil region" evidence="7">
    <location>
        <begin position="146"/>
        <end position="173"/>
    </location>
</feature>
<evidence type="ECO:0000256" key="4">
    <source>
        <dbReference type="ARBA" id="ARBA00023034"/>
    </source>
</evidence>
<dbReference type="PANTHER" id="PTHR13815:SF7">
    <property type="entry name" value="GOLGIN SUBFAMILY A MEMBER 5"/>
    <property type="match status" value="1"/>
</dbReference>
<gene>
    <name evidence="8" type="ORF">DYB35_006388</name>
</gene>
<keyword evidence="4" id="KW-0333">Golgi apparatus</keyword>
<dbReference type="GO" id="GO:0007030">
    <property type="term" value="P:Golgi organization"/>
    <property type="evidence" value="ECO:0007669"/>
    <property type="project" value="InterPro"/>
</dbReference>
<evidence type="ECO:0000256" key="2">
    <source>
        <dbReference type="ARBA" id="ARBA00022692"/>
    </source>
</evidence>
<evidence type="ECO:0000313" key="9">
    <source>
        <dbReference type="Proteomes" id="UP000285712"/>
    </source>
</evidence>
<protein>
    <submittedName>
        <fullName evidence="8">Uncharacterized protein</fullName>
    </submittedName>
</protein>
<accession>A0A3R6XPT3</accession>
<keyword evidence="5 7" id="KW-0175">Coiled coil</keyword>
<dbReference type="GO" id="GO:0000301">
    <property type="term" value="P:retrograde transport, vesicle recycling within Golgi"/>
    <property type="evidence" value="ECO:0007669"/>
    <property type="project" value="TreeGrafter"/>
</dbReference>
<proteinExistence type="predicted"/>
<evidence type="ECO:0000313" key="8">
    <source>
        <dbReference type="EMBL" id="RHY88110.1"/>
    </source>
</evidence>
<keyword evidence="2" id="KW-0812">Transmembrane</keyword>
<dbReference type="InterPro" id="IPR019177">
    <property type="entry name" value="Golgin_subfamily_A_member_5"/>
</dbReference>